<dbReference type="GO" id="GO:0005576">
    <property type="term" value="C:extracellular region"/>
    <property type="evidence" value="ECO:0007669"/>
    <property type="project" value="UniProtKB-SubCell"/>
</dbReference>
<proteinExistence type="predicted"/>
<dbReference type="InterPro" id="IPR017050">
    <property type="entry name" value="Metallopeptidase_nem"/>
</dbReference>
<dbReference type="GO" id="GO:0018996">
    <property type="term" value="P:molting cycle, collagen and cuticulin-based cuticle"/>
    <property type="evidence" value="ECO:0007669"/>
    <property type="project" value="InterPro"/>
</dbReference>
<name>A0A2G9U236_TELCI</name>
<keyword evidence="5 9" id="KW-0482">Metalloprotease</keyword>
<evidence type="ECO:0000256" key="6">
    <source>
        <dbReference type="ARBA" id="ARBA00023157"/>
    </source>
</evidence>
<dbReference type="InterPro" id="IPR024079">
    <property type="entry name" value="MetalloPept_cat_dom_sf"/>
</dbReference>
<evidence type="ECO:0000256" key="9">
    <source>
        <dbReference type="PROSITE-ProRule" id="PRU01211"/>
    </source>
</evidence>
<evidence type="ECO:0000313" key="13">
    <source>
        <dbReference type="Proteomes" id="UP000230423"/>
    </source>
</evidence>
<dbReference type="Proteomes" id="UP000230423">
    <property type="component" value="Unassembled WGS sequence"/>
</dbReference>
<dbReference type="GO" id="GO:0004222">
    <property type="term" value="F:metalloendopeptidase activity"/>
    <property type="evidence" value="ECO:0007669"/>
    <property type="project" value="UniProtKB-UniRule"/>
</dbReference>
<feature type="domain" description="Peptidase M12A" evidence="11">
    <location>
        <begin position="81"/>
        <end position="189"/>
    </location>
</feature>
<evidence type="ECO:0000256" key="1">
    <source>
        <dbReference type="ARBA" id="ARBA00004613"/>
    </source>
</evidence>
<keyword evidence="9 10" id="KW-0378">Hydrolase</keyword>
<dbReference type="PROSITE" id="PS01186">
    <property type="entry name" value="EGF_2"/>
    <property type="match status" value="1"/>
</dbReference>
<dbReference type="InterPro" id="IPR001506">
    <property type="entry name" value="Peptidase_M12A"/>
</dbReference>
<sequence length="349" mass="38762">MKGLGRNVTSTLKGLRNLGTSIDKNKTGEGNLPAPQDGAFIEEANRVEGVDEYLFDGDIILTEKQLEALENDVENPIRAKRQIYEFATRWPNNKVYYYFDATISAVNRAYVRTVLKYLQARTCINFIEDATATNRIRVFNGGGCYSSIGMIGGEQDLSLGGYCIVVGTVAHEFTHALGSLHMHSRKDRDTFTTEGNSMIPFNAKYLRTLGSKTITFYDIRMINWFYKCNAKCNGLATTAKCKNAGAPNPRNCATCICPFGYGGTLCEKRAPKGKTIQIRVTALKNVRCKGGCVTSAIEPKVLVDKAMTSPRICCPEQLNQIHASKINPTPVVTYNLQLTSTFTYQFRYV</sequence>
<evidence type="ECO:0000313" key="12">
    <source>
        <dbReference type="EMBL" id="PIO64218.1"/>
    </source>
</evidence>
<evidence type="ECO:0000256" key="10">
    <source>
        <dbReference type="RuleBase" id="RU361183"/>
    </source>
</evidence>
<accession>A0A2G9U236</accession>
<dbReference type="SMART" id="SM00235">
    <property type="entry name" value="ZnMc"/>
    <property type="match status" value="1"/>
</dbReference>
<comment type="caution">
    <text evidence="9">Lacks conserved residue(s) required for the propagation of feature annotation.</text>
</comment>
<evidence type="ECO:0000256" key="8">
    <source>
        <dbReference type="PIRNR" id="PIRNR036365"/>
    </source>
</evidence>
<dbReference type="GO" id="GO:0008270">
    <property type="term" value="F:zinc ion binding"/>
    <property type="evidence" value="ECO:0007669"/>
    <property type="project" value="UniProtKB-UniRule"/>
</dbReference>
<dbReference type="GO" id="GO:0006508">
    <property type="term" value="P:proteolysis"/>
    <property type="evidence" value="ECO:0007669"/>
    <property type="project" value="UniProtKB-KW"/>
</dbReference>
<reference evidence="12 13" key="1">
    <citation type="submission" date="2015-09" db="EMBL/GenBank/DDBJ databases">
        <title>Draft genome of the parasitic nematode Teladorsagia circumcincta isolate WARC Sus (inbred).</title>
        <authorList>
            <person name="Mitreva M."/>
        </authorList>
    </citation>
    <scope>NUCLEOTIDE SEQUENCE [LARGE SCALE GENOMIC DNA]</scope>
    <source>
        <strain evidence="12 13">S</strain>
    </source>
</reference>
<keyword evidence="3 9" id="KW-0479">Metal-binding</keyword>
<evidence type="ECO:0000256" key="7">
    <source>
        <dbReference type="ARBA" id="ARBA00023180"/>
    </source>
</evidence>
<dbReference type="InterPro" id="IPR000742">
    <property type="entry name" value="EGF"/>
</dbReference>
<feature type="binding site" evidence="9">
    <location>
        <position position="171"/>
    </location>
    <ligand>
        <name>Zn(2+)</name>
        <dbReference type="ChEBI" id="CHEBI:29105"/>
        <note>catalytic</note>
    </ligand>
</feature>
<evidence type="ECO:0000256" key="4">
    <source>
        <dbReference type="ARBA" id="ARBA00022833"/>
    </source>
</evidence>
<keyword evidence="4 9" id="KW-0862">Zinc</keyword>
<keyword evidence="9 10" id="KW-0645">Protease</keyword>
<evidence type="ECO:0000259" key="11">
    <source>
        <dbReference type="PROSITE" id="PS51864"/>
    </source>
</evidence>
<keyword evidence="13" id="KW-1185">Reference proteome</keyword>
<keyword evidence="6" id="KW-1015">Disulfide bond</keyword>
<organism evidence="12 13">
    <name type="scientific">Teladorsagia circumcincta</name>
    <name type="common">Brown stomach worm</name>
    <name type="synonym">Ostertagia circumcincta</name>
    <dbReference type="NCBI Taxonomy" id="45464"/>
    <lineage>
        <taxon>Eukaryota</taxon>
        <taxon>Metazoa</taxon>
        <taxon>Ecdysozoa</taxon>
        <taxon>Nematoda</taxon>
        <taxon>Chromadorea</taxon>
        <taxon>Rhabditida</taxon>
        <taxon>Rhabditina</taxon>
        <taxon>Rhabditomorpha</taxon>
        <taxon>Strongyloidea</taxon>
        <taxon>Trichostrongylidae</taxon>
        <taxon>Teladorsagia</taxon>
    </lineage>
</organism>
<comment type="subcellular location">
    <subcellularLocation>
        <location evidence="1 8">Secreted</location>
    </subcellularLocation>
</comment>
<comment type="cofactor">
    <cofactor evidence="9 10">
        <name>Zn(2+)</name>
        <dbReference type="ChEBI" id="CHEBI:29105"/>
    </cofactor>
    <text evidence="9 10">Binds 1 zinc ion per subunit.</text>
</comment>
<keyword evidence="7" id="KW-0325">Glycoprotein</keyword>
<dbReference type="PRINTS" id="PR00480">
    <property type="entry name" value="ASTACIN"/>
</dbReference>
<protein>
    <recommendedName>
        <fullName evidence="8">Zinc metalloproteinase</fullName>
    </recommendedName>
</protein>
<evidence type="ECO:0000256" key="5">
    <source>
        <dbReference type="ARBA" id="ARBA00023049"/>
    </source>
</evidence>
<dbReference type="EMBL" id="KZ350107">
    <property type="protein sequence ID" value="PIO64218.1"/>
    <property type="molecule type" value="Genomic_DNA"/>
</dbReference>
<dbReference type="PANTHER" id="PTHR10127:SF831">
    <property type="entry name" value="ZINC METALLOPROTEINASE NAS-37"/>
    <property type="match status" value="1"/>
</dbReference>
<dbReference type="Pfam" id="PF01400">
    <property type="entry name" value="Astacin"/>
    <property type="match status" value="1"/>
</dbReference>
<dbReference type="AlphaFoldDB" id="A0A2G9U236"/>
<feature type="binding site" evidence="9">
    <location>
        <position position="181"/>
    </location>
    <ligand>
        <name>Zn(2+)</name>
        <dbReference type="ChEBI" id="CHEBI:29105"/>
        <note>catalytic</note>
    </ligand>
</feature>
<dbReference type="SUPFAM" id="SSF55486">
    <property type="entry name" value="Metalloproteases ('zincins'), catalytic domain"/>
    <property type="match status" value="1"/>
</dbReference>
<dbReference type="InterPro" id="IPR006026">
    <property type="entry name" value="Peptidase_Metallo"/>
</dbReference>
<dbReference type="PANTHER" id="PTHR10127">
    <property type="entry name" value="DISCOIDIN, CUB, EGF, LAMININ , AND ZINC METALLOPROTEASE DOMAIN CONTAINING"/>
    <property type="match status" value="1"/>
</dbReference>
<dbReference type="PIRSF" id="PIRSF036365">
    <property type="entry name" value="Astacin_nematoda"/>
    <property type="match status" value="1"/>
</dbReference>
<feature type="active site" evidence="9">
    <location>
        <position position="172"/>
    </location>
</feature>
<evidence type="ECO:0000256" key="2">
    <source>
        <dbReference type="ARBA" id="ARBA00022525"/>
    </source>
</evidence>
<feature type="binding site" evidence="9">
    <location>
        <position position="175"/>
    </location>
    <ligand>
        <name>Zn(2+)</name>
        <dbReference type="ChEBI" id="CHEBI:29105"/>
        <note>catalytic</note>
    </ligand>
</feature>
<evidence type="ECO:0000256" key="3">
    <source>
        <dbReference type="ARBA" id="ARBA00022723"/>
    </source>
</evidence>
<dbReference type="PROSITE" id="PS51864">
    <property type="entry name" value="ASTACIN"/>
    <property type="match status" value="1"/>
</dbReference>
<keyword evidence="2 8" id="KW-0964">Secreted</keyword>
<gene>
    <name evidence="12" type="ORF">TELCIR_14161</name>
</gene>
<dbReference type="OrthoDB" id="5785852at2759"/>
<dbReference type="Gene3D" id="3.40.390.10">
    <property type="entry name" value="Collagenase (Catalytic Domain)"/>
    <property type="match status" value="1"/>
</dbReference>